<evidence type="ECO:0000313" key="3">
    <source>
        <dbReference type="Proteomes" id="UP001283361"/>
    </source>
</evidence>
<organism evidence="2 3">
    <name type="scientific">Elysia crispata</name>
    <name type="common">lettuce slug</name>
    <dbReference type="NCBI Taxonomy" id="231223"/>
    <lineage>
        <taxon>Eukaryota</taxon>
        <taxon>Metazoa</taxon>
        <taxon>Spiralia</taxon>
        <taxon>Lophotrochozoa</taxon>
        <taxon>Mollusca</taxon>
        <taxon>Gastropoda</taxon>
        <taxon>Heterobranchia</taxon>
        <taxon>Euthyneura</taxon>
        <taxon>Panpulmonata</taxon>
        <taxon>Sacoglossa</taxon>
        <taxon>Placobranchoidea</taxon>
        <taxon>Plakobranchidae</taxon>
        <taxon>Elysia</taxon>
    </lineage>
</organism>
<protein>
    <submittedName>
        <fullName evidence="2">Uncharacterized protein</fullName>
    </submittedName>
</protein>
<dbReference type="Proteomes" id="UP001283361">
    <property type="component" value="Unassembled WGS sequence"/>
</dbReference>
<gene>
    <name evidence="2" type="ORF">RRG08_037566</name>
</gene>
<comment type="caution">
    <text evidence="2">The sequence shown here is derived from an EMBL/GenBank/DDBJ whole genome shotgun (WGS) entry which is preliminary data.</text>
</comment>
<feature type="region of interest" description="Disordered" evidence="1">
    <location>
        <begin position="1"/>
        <end position="42"/>
    </location>
</feature>
<dbReference type="AlphaFoldDB" id="A0AAE1CTS4"/>
<sequence length="73" mass="7987">MGLKQLLPSPGSIECPTVEQPFPRGDRTPPAGSPDHTSPGMHCSCPTQFTDFGSDRRISVRRTSGFFPPDWLT</sequence>
<evidence type="ECO:0000313" key="2">
    <source>
        <dbReference type="EMBL" id="KAK3734203.1"/>
    </source>
</evidence>
<reference evidence="2" key="1">
    <citation type="journal article" date="2023" name="G3 (Bethesda)">
        <title>A reference genome for the long-term kleptoplast-retaining sea slug Elysia crispata morphotype clarki.</title>
        <authorList>
            <person name="Eastman K.E."/>
            <person name="Pendleton A.L."/>
            <person name="Shaikh M.A."/>
            <person name="Suttiyut T."/>
            <person name="Ogas R."/>
            <person name="Tomko P."/>
            <person name="Gavelis G."/>
            <person name="Widhalm J.R."/>
            <person name="Wisecaver J.H."/>
        </authorList>
    </citation>
    <scope>NUCLEOTIDE SEQUENCE</scope>
    <source>
        <strain evidence="2">ECLA1</strain>
    </source>
</reference>
<dbReference type="EMBL" id="JAWDGP010006859">
    <property type="protein sequence ID" value="KAK3734203.1"/>
    <property type="molecule type" value="Genomic_DNA"/>
</dbReference>
<evidence type="ECO:0000256" key="1">
    <source>
        <dbReference type="SAM" id="MobiDB-lite"/>
    </source>
</evidence>
<accession>A0AAE1CTS4</accession>
<keyword evidence="3" id="KW-1185">Reference proteome</keyword>
<name>A0AAE1CTS4_9GAST</name>
<proteinExistence type="predicted"/>